<name>D8PTT8_SCHCM</name>
<organism evidence="3">
    <name type="scientific">Schizophyllum commune (strain H4-8 / FGSC 9210)</name>
    <name type="common">Split gill fungus</name>
    <dbReference type="NCBI Taxonomy" id="578458"/>
    <lineage>
        <taxon>Eukaryota</taxon>
        <taxon>Fungi</taxon>
        <taxon>Dikarya</taxon>
        <taxon>Basidiomycota</taxon>
        <taxon>Agaricomycotina</taxon>
        <taxon>Agaricomycetes</taxon>
        <taxon>Agaricomycetidae</taxon>
        <taxon>Agaricales</taxon>
        <taxon>Schizophyllaceae</taxon>
        <taxon>Schizophyllum</taxon>
    </lineage>
</organism>
<evidence type="ECO:0000313" key="3">
    <source>
        <dbReference type="Proteomes" id="UP000007431"/>
    </source>
</evidence>
<gene>
    <name evidence="2" type="ORF">SCHCODRAFT_255802</name>
</gene>
<reference evidence="2 3" key="1">
    <citation type="journal article" date="2010" name="Nat. Biotechnol.">
        <title>Genome sequence of the model mushroom Schizophyllum commune.</title>
        <authorList>
            <person name="Ohm R.A."/>
            <person name="de Jong J.F."/>
            <person name="Lugones L.G."/>
            <person name="Aerts A."/>
            <person name="Kothe E."/>
            <person name="Stajich J.E."/>
            <person name="de Vries R.P."/>
            <person name="Record E."/>
            <person name="Levasseur A."/>
            <person name="Baker S.E."/>
            <person name="Bartholomew K.A."/>
            <person name="Coutinho P.M."/>
            <person name="Erdmann S."/>
            <person name="Fowler T.J."/>
            <person name="Gathman A.C."/>
            <person name="Lombard V."/>
            <person name="Henrissat B."/>
            <person name="Knabe N."/>
            <person name="Kuees U."/>
            <person name="Lilly W.W."/>
            <person name="Lindquist E."/>
            <person name="Lucas S."/>
            <person name="Magnuson J.K."/>
            <person name="Piumi F."/>
            <person name="Raudaskoski M."/>
            <person name="Salamov A."/>
            <person name="Schmutz J."/>
            <person name="Schwarze F.W.M.R."/>
            <person name="vanKuyk P.A."/>
            <person name="Horton J.S."/>
            <person name="Grigoriev I.V."/>
            <person name="Woesten H.A.B."/>
        </authorList>
    </citation>
    <scope>NUCLEOTIDE SEQUENCE [LARGE SCALE GENOMIC DNA]</scope>
    <source>
        <strain evidence="3">H4-8 / FGSC 9210</strain>
    </source>
</reference>
<keyword evidence="3" id="KW-1185">Reference proteome</keyword>
<dbReference type="EMBL" id="GL377303">
    <property type="protein sequence ID" value="EFJ00639.1"/>
    <property type="molecule type" value="Genomic_DNA"/>
</dbReference>
<feature type="region of interest" description="Disordered" evidence="1">
    <location>
        <begin position="366"/>
        <end position="393"/>
    </location>
</feature>
<feature type="compositionally biased region" description="Basic and acidic residues" evidence="1">
    <location>
        <begin position="366"/>
        <end position="375"/>
    </location>
</feature>
<protein>
    <submittedName>
        <fullName evidence="2">Expressed protein</fullName>
    </submittedName>
</protein>
<dbReference type="InParanoid" id="D8PTT8"/>
<feature type="compositionally biased region" description="Acidic residues" evidence="1">
    <location>
        <begin position="214"/>
        <end position="228"/>
    </location>
</feature>
<dbReference type="HOGENOM" id="CLU_702400_0_0_1"/>
<accession>D8PTT8</accession>
<dbReference type="STRING" id="578458.D8PTT8"/>
<dbReference type="AlphaFoldDB" id="D8PTT8"/>
<evidence type="ECO:0000313" key="2">
    <source>
        <dbReference type="EMBL" id="EFJ00639.1"/>
    </source>
</evidence>
<feature type="region of interest" description="Disordered" evidence="1">
    <location>
        <begin position="214"/>
        <end position="240"/>
    </location>
</feature>
<dbReference type="VEuPathDB" id="FungiDB:SCHCODRAFT_02483659"/>
<evidence type="ECO:0000256" key="1">
    <source>
        <dbReference type="SAM" id="MobiDB-lite"/>
    </source>
</evidence>
<dbReference type="OMA" id="PIDPAMC"/>
<dbReference type="Proteomes" id="UP000007431">
    <property type="component" value="Unassembled WGS sequence"/>
</dbReference>
<proteinExistence type="predicted"/>
<sequence length="393" mass="44621">MVLRNHPIGGSYVVVSLDPVASLAWLDDPISFEESCNMQCGKYIAYLTEPWSEDDYVDRVAGYVPCSLVLVAQGRPPTNPSALYNQAAAMPILPNTSSELGRRPVHAYPSLPWDDCCHTSPLSIRSAYCKPRISNEEPESMLVGANEEALLEAYLGMDDIYLWNRLHDREKGREVVFPPDEPRVVRAIEGADKDYKDAERWRRFMLDSKVYEGEERDEDAASEADEEDYHAPSSRTPEAPVLAFPSRNAAQRVMVRYSYDLSSFESPPDPVGFLRELDEMKRYSHLSLLATTSFDELRSRIATDCRDRWNQQVVEVEQKNAQFIAALEAQGVRITPRKPSCLRRCFQRVRRLARAAVFWRKRVSPVKEKGRRGGEHIPSGALSPRASSSFSDW</sequence>